<feature type="region of interest" description="Disordered" evidence="4">
    <location>
        <begin position="22"/>
        <end position="41"/>
    </location>
</feature>
<accession>A0A673X1E9</accession>
<dbReference type="GO" id="GO:1905786">
    <property type="term" value="P:positive regulation of anaphase-promoting complex-dependent catabolic process"/>
    <property type="evidence" value="ECO:0007669"/>
    <property type="project" value="TreeGrafter"/>
</dbReference>
<dbReference type="SUPFAM" id="SSF50978">
    <property type="entry name" value="WD40 repeat-like"/>
    <property type="match status" value="1"/>
</dbReference>
<dbReference type="Gene3D" id="2.130.10.10">
    <property type="entry name" value="YVTN repeat-like/Quinoprotein amine dehydrogenase"/>
    <property type="match status" value="1"/>
</dbReference>
<reference evidence="5" key="2">
    <citation type="submission" date="2025-09" db="UniProtKB">
        <authorList>
            <consortium name="Ensembl"/>
        </authorList>
    </citation>
    <scope>IDENTIFICATION</scope>
</reference>
<evidence type="ECO:0000256" key="4">
    <source>
        <dbReference type="SAM" id="MobiDB-lite"/>
    </source>
</evidence>
<dbReference type="AlphaFoldDB" id="A0A673X1E9"/>
<evidence type="ECO:0000256" key="3">
    <source>
        <dbReference type="ARBA" id="ARBA00023306"/>
    </source>
</evidence>
<dbReference type="GO" id="GO:0010997">
    <property type="term" value="F:anaphase-promoting complex binding"/>
    <property type="evidence" value="ECO:0007669"/>
    <property type="project" value="InterPro"/>
</dbReference>
<dbReference type="GO" id="GO:0005680">
    <property type="term" value="C:anaphase-promoting complex"/>
    <property type="evidence" value="ECO:0007669"/>
    <property type="project" value="TreeGrafter"/>
</dbReference>
<dbReference type="GeneTree" id="ENSGT00950000183104"/>
<keyword evidence="3" id="KW-0131">Cell cycle</keyword>
<evidence type="ECO:0000256" key="1">
    <source>
        <dbReference type="ARBA" id="ARBA00022574"/>
    </source>
</evidence>
<name>A0A673X1E9_SALTR</name>
<feature type="region of interest" description="Disordered" evidence="4">
    <location>
        <begin position="58"/>
        <end position="103"/>
    </location>
</feature>
<evidence type="ECO:0000256" key="2">
    <source>
        <dbReference type="ARBA" id="ARBA00022737"/>
    </source>
</evidence>
<dbReference type="InterPro" id="IPR036322">
    <property type="entry name" value="WD40_repeat_dom_sf"/>
</dbReference>
<dbReference type="GO" id="GO:0031145">
    <property type="term" value="P:anaphase-promoting complex-dependent catabolic process"/>
    <property type="evidence" value="ECO:0007669"/>
    <property type="project" value="TreeGrafter"/>
</dbReference>
<dbReference type="PANTHER" id="PTHR19918">
    <property type="entry name" value="CELL DIVISION CYCLE 20 CDC20 FIZZY -RELATED"/>
    <property type="match status" value="1"/>
</dbReference>
<organism evidence="5 6">
    <name type="scientific">Salmo trutta</name>
    <name type="common">Brown trout</name>
    <dbReference type="NCBI Taxonomy" id="8032"/>
    <lineage>
        <taxon>Eukaryota</taxon>
        <taxon>Metazoa</taxon>
        <taxon>Chordata</taxon>
        <taxon>Craniata</taxon>
        <taxon>Vertebrata</taxon>
        <taxon>Euteleostomi</taxon>
        <taxon>Actinopterygii</taxon>
        <taxon>Neopterygii</taxon>
        <taxon>Teleostei</taxon>
        <taxon>Protacanthopterygii</taxon>
        <taxon>Salmoniformes</taxon>
        <taxon>Salmonidae</taxon>
        <taxon>Salmoninae</taxon>
        <taxon>Salmo</taxon>
    </lineage>
</organism>
<proteinExistence type="predicted"/>
<dbReference type="GO" id="GO:1990757">
    <property type="term" value="F:ubiquitin ligase activator activity"/>
    <property type="evidence" value="ECO:0007669"/>
    <property type="project" value="TreeGrafter"/>
</dbReference>
<evidence type="ECO:0000313" key="6">
    <source>
        <dbReference type="Proteomes" id="UP000472277"/>
    </source>
</evidence>
<reference evidence="5" key="1">
    <citation type="submission" date="2025-08" db="UniProtKB">
        <authorList>
            <consortium name="Ensembl"/>
        </authorList>
    </citation>
    <scope>IDENTIFICATION</scope>
</reference>
<dbReference type="InterPro" id="IPR015943">
    <property type="entry name" value="WD40/YVTN_repeat-like_dom_sf"/>
</dbReference>
<feature type="compositionally biased region" description="Low complexity" evidence="4">
    <location>
        <begin position="22"/>
        <end position="32"/>
    </location>
</feature>
<dbReference type="Ensembl" id="ENSSTUT00000016111.1">
    <property type="protein sequence ID" value="ENSSTUP00000015258.1"/>
    <property type="gene ID" value="ENSSTUG00000007013.1"/>
</dbReference>
<feature type="region of interest" description="Disordered" evidence="4">
    <location>
        <begin position="253"/>
        <end position="272"/>
    </location>
</feature>
<dbReference type="InterPro" id="IPR033010">
    <property type="entry name" value="Cdc20/Fizzy"/>
</dbReference>
<protein>
    <submittedName>
        <fullName evidence="5">Fizzy and cell division cycle 20 related 1</fullName>
    </submittedName>
</protein>
<keyword evidence="1" id="KW-0853">WD repeat</keyword>
<keyword evidence="2" id="KW-0677">Repeat</keyword>
<feature type="compositionally biased region" description="Polar residues" evidence="4">
    <location>
        <begin position="75"/>
        <end position="90"/>
    </location>
</feature>
<feature type="compositionally biased region" description="Basic and acidic residues" evidence="4">
    <location>
        <begin position="253"/>
        <end position="269"/>
    </location>
</feature>
<dbReference type="Proteomes" id="UP000472277">
    <property type="component" value="Chromosome 4"/>
</dbReference>
<keyword evidence="6" id="KW-1185">Reference proteome</keyword>
<evidence type="ECO:0000313" key="5">
    <source>
        <dbReference type="Ensembl" id="ENSSTUP00000015258.1"/>
    </source>
</evidence>
<gene>
    <name evidence="5" type="primary">FZR1</name>
</gene>
<dbReference type="InParanoid" id="A0A673X1E9"/>
<sequence length="292" mass="32577">GLFVPRRSLIESKLVKVMRNLMPNNSSMSSPSKHGDRFNPSHAGANWSINFHKINHCTENERSPSQNGKIKDATSDSSQGNCSEQTSSKDPQTEDKWLQPSTPENMSLFGVRITLCAKRSTLDEDNRISLYSLAPVSSKSQKFLLSPWKLTRKIAKIPLKVLDAPELQDDFYLNLVDWSALNVLSRLRHLSISGVTRLCDLAMEGDSVTSVGWSEGNHVAVGTHKGYVQIWDAAAGKKLFTREGHTARVGECTGMERRPSERRLQESHSRGNSSRMAHQCELWQEGLLCLSA</sequence>
<dbReference type="PANTHER" id="PTHR19918:SF1">
    <property type="entry name" value="FIZZY-RELATED PROTEIN HOMOLOG"/>
    <property type="match status" value="1"/>
</dbReference>